<dbReference type="CDD" id="cd03784">
    <property type="entry name" value="GT1_Gtf-like"/>
    <property type="match status" value="1"/>
</dbReference>
<evidence type="ECO:0000256" key="1">
    <source>
        <dbReference type="ARBA" id="ARBA00022679"/>
    </source>
</evidence>
<dbReference type="SUPFAM" id="SSF53756">
    <property type="entry name" value="UDP-Glycosyltransferase/glycogen phosphorylase"/>
    <property type="match status" value="1"/>
</dbReference>
<keyword evidence="1" id="KW-0808">Transferase</keyword>
<dbReference type="GO" id="GO:0016906">
    <property type="term" value="F:sterol 3-beta-glucosyltransferase activity"/>
    <property type="evidence" value="ECO:0007669"/>
    <property type="project" value="UniProtKB-ARBA"/>
</dbReference>
<dbReference type="Gene3D" id="3.40.50.2000">
    <property type="entry name" value="Glycogen Phosphorylase B"/>
    <property type="match status" value="2"/>
</dbReference>
<evidence type="ECO:0000313" key="4">
    <source>
        <dbReference type="EMBL" id="KAL3760062.1"/>
    </source>
</evidence>
<keyword evidence="5" id="KW-1185">Reference proteome</keyword>
<dbReference type="PANTHER" id="PTHR48050:SF19">
    <property type="entry name" value="GLYCOSYL TRANSFERASE FAMILY 28 C-TERMINAL DOMAIN-CONTAINING PROTEIN-RELATED"/>
    <property type="match status" value="1"/>
</dbReference>
<comment type="caution">
    <text evidence="4">The sequence shown here is derived from an EMBL/GenBank/DDBJ whole genome shotgun (WGS) entry which is preliminary data.</text>
</comment>
<dbReference type="InterPro" id="IPR010610">
    <property type="entry name" value="EryCIII-like_C"/>
</dbReference>
<dbReference type="PANTHER" id="PTHR48050">
    <property type="entry name" value="STEROL 3-BETA-GLUCOSYLTRANSFERASE"/>
    <property type="match status" value="1"/>
</dbReference>
<dbReference type="AlphaFoldDB" id="A0ABD3M8X4"/>
<reference evidence="4 5" key="1">
    <citation type="submission" date="2024-10" db="EMBL/GenBank/DDBJ databases">
        <title>Updated reference genomes for cyclostephanoid diatoms.</title>
        <authorList>
            <person name="Roberts W.R."/>
            <person name="Alverson A.J."/>
        </authorList>
    </citation>
    <scope>NUCLEOTIDE SEQUENCE [LARGE SCALE GENOMIC DNA]</scope>
    <source>
        <strain evidence="4 5">AJA232-27</strain>
    </source>
</reference>
<dbReference type="FunFam" id="3.40.50.2000:FF:000009">
    <property type="entry name" value="Sterol 3-beta-glucosyltransferase UGT80A2"/>
    <property type="match status" value="1"/>
</dbReference>
<accession>A0ABD3M8X4</accession>
<dbReference type="Proteomes" id="UP001530293">
    <property type="component" value="Unassembled WGS sequence"/>
</dbReference>
<feature type="domain" description="Glycosyltransferase family 28 N-terminal" evidence="2">
    <location>
        <begin position="11"/>
        <end position="97"/>
    </location>
</feature>
<protein>
    <recommendedName>
        <fullName evidence="6">Glycosyltransferase family 28 N-terminal domain-containing protein</fullName>
    </recommendedName>
</protein>
<gene>
    <name evidence="4" type="ORF">ACHAWU_006610</name>
</gene>
<name>A0ABD3M8X4_9STRA</name>
<proteinExistence type="predicted"/>
<dbReference type="Pfam" id="PF06722">
    <property type="entry name" value="EryCIII-like_C"/>
    <property type="match status" value="1"/>
</dbReference>
<evidence type="ECO:0000259" key="2">
    <source>
        <dbReference type="Pfam" id="PF03033"/>
    </source>
</evidence>
<organism evidence="4 5">
    <name type="scientific">Discostella pseudostelligera</name>
    <dbReference type="NCBI Taxonomy" id="259834"/>
    <lineage>
        <taxon>Eukaryota</taxon>
        <taxon>Sar</taxon>
        <taxon>Stramenopiles</taxon>
        <taxon>Ochrophyta</taxon>
        <taxon>Bacillariophyta</taxon>
        <taxon>Coscinodiscophyceae</taxon>
        <taxon>Thalassiosirophycidae</taxon>
        <taxon>Stephanodiscales</taxon>
        <taxon>Stephanodiscaceae</taxon>
        <taxon>Discostella</taxon>
    </lineage>
</organism>
<dbReference type="InterPro" id="IPR004276">
    <property type="entry name" value="GlycoTrans_28_N"/>
</dbReference>
<dbReference type="Pfam" id="PF03033">
    <property type="entry name" value="Glyco_transf_28"/>
    <property type="match status" value="1"/>
</dbReference>
<dbReference type="InterPro" id="IPR050426">
    <property type="entry name" value="Glycosyltransferase_28"/>
</dbReference>
<dbReference type="EMBL" id="JALLBG020000194">
    <property type="protein sequence ID" value="KAL3760062.1"/>
    <property type="molecule type" value="Genomic_DNA"/>
</dbReference>
<sequence>MSQQQHRRRRITIVSIGSRGDVQPYCVLGVALTERGHNVTIATELRLESLVTTEFQLPFRPIVGDSTGGLFDPKYQEGLAKGSIFTLIKMTNEWKAKFDVNEILASYITALEGADIIISGGLSMTQSYCVAEKMGVSWLPFILGPTMPTSEFPCWATAKLTLGLSCLNKWSYTFLFRQLWKDEAKHINPWRENVLNIEPITDAPLGIADLVDRNPTIPVLIATSPVVCGPKQQIPSDYDTDKVHVLGFVFAKAKPLPENVEAFLNINVGTPVIYMGFGSMPTAHPMALIRLAMDVCTALHCRAIIFAGWSCLSSDECQSLLKENEKTILVVGSASHTTLFPRMAAIVHHAGIGTTAAALRSGVPQLPCPVMLDQPHNAAMVKRLGVAPTAIPFASITAKKVIKGLELILNDDKGGKEIRARAKEVGQRIAKESDSSLGQACDIIESIPRCEA</sequence>
<evidence type="ECO:0008006" key="6">
    <source>
        <dbReference type="Google" id="ProtNLM"/>
    </source>
</evidence>
<feature type="domain" description="Erythromycin biosynthesis protein CIII-like C-terminal" evidence="3">
    <location>
        <begin position="331"/>
        <end position="413"/>
    </location>
</feature>
<evidence type="ECO:0000259" key="3">
    <source>
        <dbReference type="Pfam" id="PF06722"/>
    </source>
</evidence>
<evidence type="ECO:0000313" key="5">
    <source>
        <dbReference type="Proteomes" id="UP001530293"/>
    </source>
</evidence>
<dbReference type="InterPro" id="IPR002213">
    <property type="entry name" value="UDP_glucos_trans"/>
</dbReference>